<dbReference type="PIRSF" id="PIRSF007949">
    <property type="entry name" value="VPS16"/>
    <property type="match status" value="1"/>
</dbReference>
<evidence type="ECO:0000256" key="2">
    <source>
        <dbReference type="ARBA" id="ARBA00017947"/>
    </source>
</evidence>
<dbReference type="GO" id="GO:0031902">
    <property type="term" value="C:late endosome membrane"/>
    <property type="evidence" value="ECO:0007669"/>
    <property type="project" value="UniProtKB-SubCell"/>
</dbReference>
<keyword evidence="3" id="KW-0458">Lysosome</keyword>
<dbReference type="GO" id="GO:0003779">
    <property type="term" value="F:actin binding"/>
    <property type="evidence" value="ECO:0007669"/>
    <property type="project" value="TreeGrafter"/>
</dbReference>
<dbReference type="SUPFAM" id="SSF50978">
    <property type="entry name" value="WD40 repeat-like"/>
    <property type="match status" value="1"/>
</dbReference>
<reference evidence="6" key="1">
    <citation type="submission" date="2022-12" db="EMBL/GenBank/DDBJ databases">
        <title>Chromosome-level genome assembly of the bean flower thrips Megalurothrips usitatus.</title>
        <authorList>
            <person name="Ma L."/>
            <person name="Liu Q."/>
            <person name="Li H."/>
            <person name="Cai W."/>
        </authorList>
    </citation>
    <scope>NUCLEOTIDE SEQUENCE</scope>
    <source>
        <strain evidence="6">Cailab_2022a</strain>
    </source>
</reference>
<dbReference type="InterPro" id="IPR006925">
    <property type="entry name" value="Vps16_C"/>
</dbReference>
<evidence type="ECO:0000259" key="4">
    <source>
        <dbReference type="Pfam" id="PF04840"/>
    </source>
</evidence>
<organism evidence="6 7">
    <name type="scientific">Megalurothrips usitatus</name>
    <name type="common">bean blossom thrips</name>
    <dbReference type="NCBI Taxonomy" id="439358"/>
    <lineage>
        <taxon>Eukaryota</taxon>
        <taxon>Metazoa</taxon>
        <taxon>Ecdysozoa</taxon>
        <taxon>Arthropoda</taxon>
        <taxon>Hexapoda</taxon>
        <taxon>Insecta</taxon>
        <taxon>Pterygota</taxon>
        <taxon>Neoptera</taxon>
        <taxon>Paraneoptera</taxon>
        <taxon>Thysanoptera</taxon>
        <taxon>Terebrantia</taxon>
        <taxon>Thripoidea</taxon>
        <taxon>Thripidae</taxon>
        <taxon>Megalurothrips</taxon>
    </lineage>
</organism>
<comment type="function">
    <text evidence="3">Plays a role in vesicle-mediated protein trafficking to lysosomal compartments including the endocytic membrane transport and autophagic pathways. Believed to act as a core component of the putative HOPS and CORVET endosomal tethering complexes.</text>
</comment>
<dbReference type="PANTHER" id="PTHR12811">
    <property type="entry name" value="VACUOLAR PROTEIN SORTING VPS16"/>
    <property type="match status" value="1"/>
</dbReference>
<dbReference type="GO" id="GO:0030897">
    <property type="term" value="C:HOPS complex"/>
    <property type="evidence" value="ECO:0007669"/>
    <property type="project" value="UniProtKB-UniRule"/>
</dbReference>
<keyword evidence="3" id="KW-0967">Endosome</keyword>
<dbReference type="InterPro" id="IPR038132">
    <property type="entry name" value="Vps16_C_sf"/>
</dbReference>
<proteinExistence type="inferred from homology"/>
<keyword evidence="3" id="KW-0813">Transport</keyword>
<dbReference type="PANTHER" id="PTHR12811:SF0">
    <property type="entry name" value="VACUOLAR PROTEIN SORTING-ASSOCIATED PROTEIN 16 HOMOLOG"/>
    <property type="match status" value="1"/>
</dbReference>
<dbReference type="EMBL" id="JAPTSV010000014">
    <property type="protein sequence ID" value="KAJ1520941.1"/>
    <property type="molecule type" value="Genomic_DNA"/>
</dbReference>
<name>A0AAV7XBG7_9NEOP</name>
<sequence>MSVLLTADWCSVGKNEYYRKFEVYDMEWTSIFNMDNVIVTSCSFGGPLAIRRDPKKLVKVQGSGKPTISIFTASGEFVSSIMLSKPVIHVGWSTSEDLICIEDDGSVSSYDLFGNHLHTFSISEEVRMTKVIEAKVFNSASGTGVAVLTSTYRFFLVNSIKDPKTRTLPGVPGLNAPPSSWAVIARDRETKILVARERELYFLSPNDSPVSVVPEFSDRLSSVVEMAVSVNSNQIGLFTDKGRMWIGSSDLHTKYCEVDTSHAYRPLQLAWCGSDGVVGVWDETLLLVTQKGDTLTYPCDSRVHVVPEVDCARVISNTTHEILQSVPSVLQKILRINSVHPGLYLLEASRHFQRRSHKADEYIRLVKDSLPSAVESCIEAAGYEFSPDNQKMFIRAAQFGKGFVPNLDPEPYVQMCRVLRVLNAVRNPKLSLPITHVQLRKMTTKGLLERLIHRRHYFIATEICKHLKLPPAEGSSHILAEWAFYKVAQAKQDREQVAREIASKLGKAPGISYKEIALRANHYGHTQLAIRLMDYEPRAREQVPLLLDLGQEVPALLKAMESGDTDLIYTVLLKMHSKISLKEFYLKIRNYPLAKSLYIKYCFENNNKELEDIYAQESDFNAQAALHLREAYEPKNSGIRETLLANAQQSYKNIRNDFMAGACDEQRKLIKFQRNLEDKFHIEFYGLSLHDTVEKLLLKGELKLADSLRTEFKVPDRRYWWLRILAHGKNRDWLGLEKFSKDKKSPIGYEPFVDVCWDNNEKQEAQKYMNRVKDDLKVEYYTKIGMLEQAAQTAFEQKDARALDALRSRCGASDKQVLEQINTFLTQLMSKK</sequence>
<evidence type="ECO:0000259" key="5">
    <source>
        <dbReference type="Pfam" id="PF04841"/>
    </source>
</evidence>
<gene>
    <name evidence="6" type="ORF">ONE63_004018</name>
</gene>
<accession>A0AAV7XBG7</accession>
<feature type="domain" description="Vps16 N-terminal" evidence="5">
    <location>
        <begin position="6"/>
        <end position="413"/>
    </location>
</feature>
<dbReference type="InterPro" id="IPR036322">
    <property type="entry name" value="WD40_repeat_dom_sf"/>
</dbReference>
<dbReference type="GO" id="GO:0006886">
    <property type="term" value="P:intracellular protein transport"/>
    <property type="evidence" value="ECO:0007669"/>
    <property type="project" value="InterPro"/>
</dbReference>
<protein>
    <recommendedName>
        <fullName evidence="2 3">Vacuolar protein sorting-associated protein 16 homolog</fullName>
    </recommendedName>
</protein>
<evidence type="ECO:0000256" key="3">
    <source>
        <dbReference type="PIRNR" id="PIRNR007949"/>
    </source>
</evidence>
<comment type="subcellular location">
    <subcellularLocation>
        <location evidence="3">Late endosome membrane</location>
        <topology evidence="3">Peripheral membrane protein</topology>
        <orientation evidence="3">Cytoplasmic side</orientation>
    </subcellularLocation>
    <subcellularLocation>
        <location evidence="3">Lysosome membrane</location>
        <topology evidence="3">Peripheral membrane protein</topology>
        <orientation evidence="3">Cytoplasmic side</orientation>
    </subcellularLocation>
    <text evidence="3">Cytoplasmic, peripheral membrane protein associated with late endosomes/lysosomes.</text>
</comment>
<dbReference type="InterPro" id="IPR016534">
    <property type="entry name" value="VPS16"/>
</dbReference>
<dbReference type="AlphaFoldDB" id="A0AAV7XBG7"/>
<dbReference type="Gene3D" id="1.10.150.780">
    <property type="entry name" value="Vps16, C-terminal region"/>
    <property type="match status" value="1"/>
</dbReference>
<keyword evidence="3" id="KW-0472">Membrane</keyword>
<dbReference type="GO" id="GO:0005765">
    <property type="term" value="C:lysosomal membrane"/>
    <property type="evidence" value="ECO:0007669"/>
    <property type="project" value="UniProtKB-SubCell"/>
</dbReference>
<keyword evidence="7" id="KW-1185">Reference proteome</keyword>
<comment type="similarity">
    <text evidence="1 3">Belongs to the VPS16 family.</text>
</comment>
<comment type="caution">
    <text evidence="6">The sequence shown here is derived from an EMBL/GenBank/DDBJ whole genome shotgun (WGS) entry which is preliminary data.</text>
</comment>
<evidence type="ECO:0000313" key="6">
    <source>
        <dbReference type="EMBL" id="KAJ1520941.1"/>
    </source>
</evidence>
<dbReference type="Pfam" id="PF04840">
    <property type="entry name" value="Vps16_C"/>
    <property type="match status" value="1"/>
</dbReference>
<dbReference type="GO" id="GO:0042144">
    <property type="term" value="P:vacuole fusion, non-autophagic"/>
    <property type="evidence" value="ECO:0007669"/>
    <property type="project" value="TreeGrafter"/>
</dbReference>
<dbReference type="Proteomes" id="UP001075354">
    <property type="component" value="Chromosome 14"/>
</dbReference>
<evidence type="ECO:0000256" key="1">
    <source>
        <dbReference type="ARBA" id="ARBA00009250"/>
    </source>
</evidence>
<dbReference type="Pfam" id="PF04841">
    <property type="entry name" value="Vps16_N"/>
    <property type="match status" value="1"/>
</dbReference>
<keyword evidence="3" id="KW-0653">Protein transport</keyword>
<feature type="domain" description="Vps16 C-terminal" evidence="4">
    <location>
        <begin position="511"/>
        <end position="822"/>
    </location>
</feature>
<evidence type="ECO:0000313" key="7">
    <source>
        <dbReference type="Proteomes" id="UP001075354"/>
    </source>
</evidence>
<dbReference type="GO" id="GO:0033263">
    <property type="term" value="C:CORVET complex"/>
    <property type="evidence" value="ECO:0007669"/>
    <property type="project" value="UniProtKB-UniRule"/>
</dbReference>
<dbReference type="GO" id="GO:0016197">
    <property type="term" value="P:endosomal transport"/>
    <property type="evidence" value="ECO:0007669"/>
    <property type="project" value="TreeGrafter"/>
</dbReference>
<dbReference type="InterPro" id="IPR006926">
    <property type="entry name" value="Vps16_N"/>
</dbReference>